<proteinExistence type="predicted"/>
<accession>A0A3S8R847</accession>
<evidence type="ECO:0000313" key="3">
    <source>
        <dbReference type="Proteomes" id="UP000274593"/>
    </source>
</evidence>
<keyword evidence="3" id="KW-1185">Reference proteome</keyword>
<dbReference type="InterPro" id="IPR011335">
    <property type="entry name" value="Restrct_endonuc-II-like"/>
</dbReference>
<gene>
    <name evidence="2" type="ORF">D6T69_10780</name>
</gene>
<evidence type="ECO:0000259" key="1">
    <source>
        <dbReference type="Pfam" id="PF04471"/>
    </source>
</evidence>
<keyword evidence="2" id="KW-0378">Hydrolase</keyword>
<dbReference type="Gene3D" id="3.40.1350.10">
    <property type="match status" value="1"/>
</dbReference>
<dbReference type="Pfam" id="PF04471">
    <property type="entry name" value="Mrr_cat"/>
    <property type="match status" value="1"/>
</dbReference>
<dbReference type="EMBL" id="CP032548">
    <property type="protein sequence ID" value="AZJ35980.1"/>
    <property type="molecule type" value="Genomic_DNA"/>
</dbReference>
<keyword evidence="2" id="KW-0540">Nuclease</keyword>
<dbReference type="SUPFAM" id="SSF52980">
    <property type="entry name" value="Restriction endonuclease-like"/>
    <property type="match status" value="1"/>
</dbReference>
<organism evidence="2 3">
    <name type="scientific">Tenacibaculum singaporense</name>
    <dbReference type="NCBI Taxonomy" id="2358479"/>
    <lineage>
        <taxon>Bacteria</taxon>
        <taxon>Pseudomonadati</taxon>
        <taxon>Bacteroidota</taxon>
        <taxon>Flavobacteriia</taxon>
        <taxon>Flavobacteriales</taxon>
        <taxon>Flavobacteriaceae</taxon>
        <taxon>Tenacibaculum</taxon>
    </lineage>
</organism>
<evidence type="ECO:0000313" key="2">
    <source>
        <dbReference type="EMBL" id="AZJ35980.1"/>
    </source>
</evidence>
<reference evidence="2 3" key="1">
    <citation type="submission" date="2018-09" db="EMBL/GenBank/DDBJ databases">
        <title>Insights into the microbiota of Asian seabass (Lates calcarifer) with tenacibaculosis symptoms and description of sp. nov. Tenacibaculum singaporense.</title>
        <authorList>
            <person name="Miyake S."/>
            <person name="Soh M."/>
            <person name="Azman M.N."/>
            <person name="Ngoh S.Y."/>
            <person name="Orban L."/>
        </authorList>
    </citation>
    <scope>NUCLEOTIDE SEQUENCE [LARGE SCALE GENOMIC DNA]</scope>
    <source>
        <strain evidence="2 3">DSM 106434</strain>
    </source>
</reference>
<name>A0A3S8R847_9FLAO</name>
<protein>
    <submittedName>
        <fullName evidence="2">Restriction endonuclease</fullName>
    </submittedName>
</protein>
<dbReference type="GO" id="GO:0003677">
    <property type="term" value="F:DNA binding"/>
    <property type="evidence" value="ECO:0007669"/>
    <property type="project" value="InterPro"/>
</dbReference>
<sequence>MSEKTNLDWKKYESITKYIYETLGKESGVKIEGYGNNCKVKGKSGVNHQIDVLINHSDGIHNYKTAIECKYWKDKINKDIVMKVSEIIEDAGINKGVIVSKSGFTPDGISFAKHRNIGLVELREIEEKDWESRGRIFDIKTWIHRPEILGTVIDAVDKTELDREVIEIDKVKIELLDGNKIPFSDYMTTFKKELHNIEFWTLFTKGYRLDGANLINEKTNSKIKIKGIIFTGVLTKLNSNLKFHPVDQIWLIMKSLFEERTFTISEKGIIREDKK</sequence>
<dbReference type="AlphaFoldDB" id="A0A3S8R847"/>
<dbReference type="GO" id="GO:0009307">
    <property type="term" value="P:DNA restriction-modification system"/>
    <property type="evidence" value="ECO:0007669"/>
    <property type="project" value="InterPro"/>
</dbReference>
<dbReference type="RefSeq" id="WP_125067732.1">
    <property type="nucleotide sequence ID" value="NZ_CP032548.1"/>
</dbReference>
<feature type="domain" description="Restriction endonuclease type IV Mrr" evidence="1">
    <location>
        <begin position="7"/>
        <end position="125"/>
    </location>
</feature>
<dbReference type="GO" id="GO:0004519">
    <property type="term" value="F:endonuclease activity"/>
    <property type="evidence" value="ECO:0007669"/>
    <property type="project" value="UniProtKB-KW"/>
</dbReference>
<dbReference type="KEGG" id="tsig:D6T69_10780"/>
<dbReference type="Proteomes" id="UP000274593">
    <property type="component" value="Chromosome"/>
</dbReference>
<dbReference type="InterPro" id="IPR011856">
    <property type="entry name" value="tRNA_endonuc-like_dom_sf"/>
</dbReference>
<keyword evidence="2" id="KW-0255">Endonuclease</keyword>
<dbReference type="InterPro" id="IPR007560">
    <property type="entry name" value="Restrct_endonuc_IV_Mrr"/>
</dbReference>